<comment type="caution">
    <text evidence="1">The sequence shown here is derived from an EMBL/GenBank/DDBJ whole genome shotgun (WGS) entry which is preliminary data.</text>
</comment>
<evidence type="ECO:0000313" key="2">
    <source>
        <dbReference type="Proteomes" id="UP000215902"/>
    </source>
</evidence>
<reference evidence="1 2" key="1">
    <citation type="submission" date="2017-06" db="EMBL/GenBank/DDBJ databases">
        <title>A platform for efficient transgenesis in Macrostomum lignano, a flatworm model organism for stem cell research.</title>
        <authorList>
            <person name="Berezikov E."/>
        </authorList>
    </citation>
    <scope>NUCLEOTIDE SEQUENCE [LARGE SCALE GENOMIC DNA]</scope>
    <source>
        <strain evidence="1">DV1</strain>
        <tissue evidence="1">Whole organism</tissue>
    </source>
</reference>
<feature type="non-terminal residue" evidence="1">
    <location>
        <position position="58"/>
    </location>
</feature>
<proteinExistence type="predicted"/>
<dbReference type="EMBL" id="NIVC01000027">
    <property type="protein sequence ID" value="PAA93480.1"/>
    <property type="molecule type" value="Genomic_DNA"/>
</dbReference>
<dbReference type="AlphaFoldDB" id="A0A267H5B3"/>
<accession>A0A267H5B3</accession>
<evidence type="ECO:0000313" key="1">
    <source>
        <dbReference type="EMBL" id="PAA93480.1"/>
    </source>
</evidence>
<dbReference type="Proteomes" id="UP000215902">
    <property type="component" value="Unassembled WGS sequence"/>
</dbReference>
<sequence length="58" mass="6630">MDTRKTPFVRVLFLAVSECVLMLMARTKAHSLLHQSAVSADAKWMEKLQLNRQLQEAS</sequence>
<name>A0A267H5B3_9PLAT</name>
<organism evidence="1 2">
    <name type="scientific">Macrostomum lignano</name>
    <dbReference type="NCBI Taxonomy" id="282301"/>
    <lineage>
        <taxon>Eukaryota</taxon>
        <taxon>Metazoa</taxon>
        <taxon>Spiralia</taxon>
        <taxon>Lophotrochozoa</taxon>
        <taxon>Platyhelminthes</taxon>
        <taxon>Rhabditophora</taxon>
        <taxon>Macrostomorpha</taxon>
        <taxon>Macrostomida</taxon>
        <taxon>Macrostomidae</taxon>
        <taxon>Macrostomum</taxon>
    </lineage>
</organism>
<keyword evidence="2" id="KW-1185">Reference proteome</keyword>
<gene>
    <name evidence="1" type="ORF">BOX15_Mlig004861g1</name>
</gene>
<protein>
    <submittedName>
        <fullName evidence="1">Uncharacterized protein</fullName>
    </submittedName>
</protein>